<reference evidence="4" key="2">
    <citation type="submission" date="2020-09" db="EMBL/GenBank/DDBJ databases">
        <authorList>
            <person name="Sun Q."/>
            <person name="Kim S."/>
        </authorList>
    </citation>
    <scope>NUCLEOTIDE SEQUENCE</scope>
    <source>
        <strain evidence="4">KCTC 42590</strain>
    </source>
</reference>
<dbReference type="SUPFAM" id="SSF52540">
    <property type="entry name" value="P-loop containing nucleoside triphosphate hydrolases"/>
    <property type="match status" value="1"/>
</dbReference>
<dbReference type="PROSITE" id="PS50005">
    <property type="entry name" value="TPR"/>
    <property type="match status" value="3"/>
</dbReference>
<name>A0A919AYN0_9PROT</name>
<evidence type="ECO:0000313" key="4">
    <source>
        <dbReference type="EMBL" id="GHF31358.1"/>
    </source>
</evidence>
<comment type="caution">
    <text evidence="4">The sequence shown here is derived from an EMBL/GenBank/DDBJ whole genome shotgun (WGS) entry which is preliminary data.</text>
</comment>
<dbReference type="Pfam" id="PF13432">
    <property type="entry name" value="TPR_16"/>
    <property type="match status" value="1"/>
</dbReference>
<keyword evidence="5" id="KW-1185">Reference proteome</keyword>
<dbReference type="Pfam" id="PF23914">
    <property type="entry name" value="TPR_CcmH_CycH"/>
    <property type="match status" value="1"/>
</dbReference>
<dbReference type="PANTHER" id="PTHR12788:SF10">
    <property type="entry name" value="PROTEIN-TYROSINE SULFOTRANSFERASE"/>
    <property type="match status" value="1"/>
</dbReference>
<dbReference type="Proteomes" id="UP000630923">
    <property type="component" value="Unassembled WGS sequence"/>
</dbReference>
<evidence type="ECO:0000313" key="5">
    <source>
        <dbReference type="Proteomes" id="UP000630923"/>
    </source>
</evidence>
<dbReference type="AlphaFoldDB" id="A0A919AYN0"/>
<dbReference type="GO" id="GO:0008476">
    <property type="term" value="F:protein-tyrosine sulfotransferase activity"/>
    <property type="evidence" value="ECO:0007669"/>
    <property type="project" value="InterPro"/>
</dbReference>
<dbReference type="SUPFAM" id="SSF48452">
    <property type="entry name" value="TPR-like"/>
    <property type="match status" value="2"/>
</dbReference>
<dbReference type="InterPro" id="IPR019734">
    <property type="entry name" value="TPR_rpt"/>
</dbReference>
<evidence type="ECO:0000259" key="3">
    <source>
        <dbReference type="Pfam" id="PF23914"/>
    </source>
</evidence>
<proteinExistence type="predicted"/>
<organism evidence="4 5">
    <name type="scientific">Kordiimonas sediminis</name>
    <dbReference type="NCBI Taxonomy" id="1735581"/>
    <lineage>
        <taxon>Bacteria</taxon>
        <taxon>Pseudomonadati</taxon>
        <taxon>Pseudomonadota</taxon>
        <taxon>Alphaproteobacteria</taxon>
        <taxon>Kordiimonadales</taxon>
        <taxon>Kordiimonadaceae</taxon>
        <taxon>Kordiimonas</taxon>
    </lineage>
</organism>
<feature type="repeat" description="TPR" evidence="2">
    <location>
        <begin position="280"/>
        <end position="313"/>
    </location>
</feature>
<dbReference type="InterPro" id="IPR056413">
    <property type="entry name" value="TPR_CcmH_CycH"/>
</dbReference>
<evidence type="ECO:0000256" key="2">
    <source>
        <dbReference type="PROSITE-ProRule" id="PRU00339"/>
    </source>
</evidence>
<dbReference type="InterPro" id="IPR011990">
    <property type="entry name" value="TPR-like_helical_dom_sf"/>
</dbReference>
<protein>
    <recommendedName>
        <fullName evidence="3">Cytochrome c-type biogenesis protein H TPR domain-containing protein</fullName>
    </recommendedName>
</protein>
<dbReference type="PANTHER" id="PTHR12788">
    <property type="entry name" value="PROTEIN-TYROSINE SULFOTRANSFERASE 2"/>
    <property type="match status" value="1"/>
</dbReference>
<reference evidence="4" key="1">
    <citation type="journal article" date="2014" name="Int. J. Syst. Evol. Microbiol.">
        <title>Complete genome sequence of Corynebacterium casei LMG S-19264T (=DSM 44701T), isolated from a smear-ripened cheese.</title>
        <authorList>
            <consortium name="US DOE Joint Genome Institute (JGI-PGF)"/>
            <person name="Walter F."/>
            <person name="Albersmeier A."/>
            <person name="Kalinowski J."/>
            <person name="Ruckert C."/>
        </authorList>
    </citation>
    <scope>NUCLEOTIDE SEQUENCE</scope>
    <source>
        <strain evidence="4">KCTC 42590</strain>
    </source>
</reference>
<dbReference type="InterPro" id="IPR027417">
    <property type="entry name" value="P-loop_NTPase"/>
</dbReference>
<dbReference type="RefSeq" id="WP_191254097.1">
    <property type="nucleotide sequence ID" value="NZ_BNCI01000002.1"/>
</dbReference>
<sequence length="664" mass="74962">MASSPDKDTLQEGIVSAQKALMAGDLVRSEEYIKHVLKAAPDTPDALYILAVLKRFQKDFNASEQTLKHLLTLAPDFARAYQELGHLYRDQGRKSDAINAYRQATFTNPALVPSWKELITLLKGIQNTEEAAQAKLQMDRITTLPKELLATTNYLYEGKINKAEKYCRAYLRKHPEDTEGMRLLAEIANRYGILDEADFLLASALDFDPGNTQVRLDYIQILRKRQKFSEAVNQAKYLSEKHPDNPVFLSHLAIQTMQTGDYEQALALFDHILKILPNDVATHTSRGHALKTLGRQEDAVEAYHRAITYGPAHGDAWYGLANLKTYRFTADEISAMETALASGMMPAASRIQLHFALGKAYEDAKGFDAAFKHYDRGNSLKRAQSRYDPDQMQAEFDAQKTSCDQALFAAHKNNGCPAPDPIFIVGLPRAGSTLLEQILASHSQVDGTMELPNILTLAHSLRSRLPLDHPDGYPARLKSLSSDDLKAFGETYLAETQQHRHGAPFFTDKMPNNFRHIGLIKLILPNARIIDARRNPMDCCFSGYKQLFAEGQEFTYCLESIGRYYRGYVDLMDHWDKILPGEILRVQHEDVIMDLETQVRRILDFCGLPFEQACVDFHQTKRAVKTASSEQVRQKINTKGMDKWKPFEQQLSPLKAALGYLGTE</sequence>
<dbReference type="Pfam" id="PF13181">
    <property type="entry name" value="TPR_8"/>
    <property type="match status" value="1"/>
</dbReference>
<feature type="repeat" description="TPR" evidence="2">
    <location>
        <begin position="78"/>
        <end position="111"/>
    </location>
</feature>
<dbReference type="Pfam" id="PF13469">
    <property type="entry name" value="Sulfotransfer_3"/>
    <property type="match status" value="1"/>
</dbReference>
<keyword evidence="2" id="KW-0802">TPR repeat</keyword>
<feature type="repeat" description="TPR" evidence="2">
    <location>
        <begin position="246"/>
        <end position="279"/>
    </location>
</feature>
<dbReference type="InterPro" id="IPR026634">
    <property type="entry name" value="TPST-like"/>
</dbReference>
<evidence type="ECO:0000256" key="1">
    <source>
        <dbReference type="ARBA" id="ARBA00022679"/>
    </source>
</evidence>
<gene>
    <name evidence="4" type="ORF">GCM10017044_28620</name>
</gene>
<accession>A0A919AYN0</accession>
<feature type="domain" description="Cytochrome c-type biogenesis protein H TPR" evidence="3">
    <location>
        <begin position="168"/>
        <end position="279"/>
    </location>
</feature>
<keyword evidence="1" id="KW-0808">Transferase</keyword>
<dbReference type="Gene3D" id="1.25.40.10">
    <property type="entry name" value="Tetratricopeptide repeat domain"/>
    <property type="match status" value="3"/>
</dbReference>
<dbReference type="Gene3D" id="3.40.50.300">
    <property type="entry name" value="P-loop containing nucleotide triphosphate hydrolases"/>
    <property type="match status" value="1"/>
</dbReference>
<dbReference type="SMART" id="SM00028">
    <property type="entry name" value="TPR"/>
    <property type="match status" value="6"/>
</dbReference>
<dbReference type="EMBL" id="BNCI01000002">
    <property type="protein sequence ID" value="GHF31358.1"/>
    <property type="molecule type" value="Genomic_DNA"/>
</dbReference>